<evidence type="ECO:0000256" key="1">
    <source>
        <dbReference type="SAM" id="MobiDB-lite"/>
    </source>
</evidence>
<sequence>FPQQSLPPPPPLAQYPQPPAMRPPPGQYHQHGMLPHQNQAYPYAHLGQMHHMPMLPHQRGFGHMQMPGPPQAMYQPPPQYPMPVPLPPPPPRPPSIAPDNLPPPPPPPSSPPLMPPSPPAAPATAESYSETEGKEGAPDGGHEGKSEKEATELIVSDDSDMDMGGEWMLPTLHIVYHSIPFLRGCIVTFSLAHLMVQVVNYSVGLFGILPILPDSGPVCSLLFLYSSMIINLVHLHSNLYDG</sequence>
<dbReference type="AlphaFoldDB" id="A0A453BPL2"/>
<reference evidence="2" key="3">
    <citation type="journal article" date="2017" name="Nature">
        <title>Genome sequence of the progenitor of the wheat D genome Aegilops tauschii.</title>
        <authorList>
            <person name="Luo M.C."/>
            <person name="Gu Y.Q."/>
            <person name="Puiu D."/>
            <person name="Wang H."/>
            <person name="Twardziok S.O."/>
            <person name="Deal K.R."/>
            <person name="Huo N."/>
            <person name="Zhu T."/>
            <person name="Wang L."/>
            <person name="Wang Y."/>
            <person name="McGuire P.E."/>
            <person name="Liu S."/>
            <person name="Long H."/>
            <person name="Ramasamy R.K."/>
            <person name="Rodriguez J.C."/>
            <person name="Van S.L."/>
            <person name="Yuan L."/>
            <person name="Wang Z."/>
            <person name="Xia Z."/>
            <person name="Xiao L."/>
            <person name="Anderson O.D."/>
            <person name="Ouyang S."/>
            <person name="Liang Y."/>
            <person name="Zimin A.V."/>
            <person name="Pertea G."/>
            <person name="Qi P."/>
            <person name="Bennetzen J.L."/>
            <person name="Dai X."/>
            <person name="Dawson M.W."/>
            <person name="Muller H.G."/>
            <person name="Kugler K."/>
            <person name="Rivarola-Duarte L."/>
            <person name="Spannagl M."/>
            <person name="Mayer K.F.X."/>
            <person name="Lu F.H."/>
            <person name="Bevan M.W."/>
            <person name="Leroy P."/>
            <person name="Li P."/>
            <person name="You F.M."/>
            <person name="Sun Q."/>
            <person name="Liu Z."/>
            <person name="Lyons E."/>
            <person name="Wicker T."/>
            <person name="Salzberg S.L."/>
            <person name="Devos K.M."/>
            <person name="Dvorak J."/>
        </authorList>
    </citation>
    <scope>NUCLEOTIDE SEQUENCE [LARGE SCALE GENOMIC DNA]</scope>
    <source>
        <strain evidence="2">cv. AL8/78</strain>
    </source>
</reference>
<feature type="compositionally biased region" description="Basic and acidic residues" evidence="1">
    <location>
        <begin position="131"/>
        <end position="149"/>
    </location>
</feature>
<dbReference type="Gramene" id="AET2Gv20588100.18">
    <property type="protein sequence ID" value="AET2Gv20588100.18"/>
    <property type="gene ID" value="AET2Gv20588100"/>
</dbReference>
<feature type="region of interest" description="Disordered" evidence="1">
    <location>
        <begin position="1"/>
        <end position="33"/>
    </location>
</feature>
<dbReference type="Proteomes" id="UP000015105">
    <property type="component" value="Chromosome 2D"/>
</dbReference>
<reference evidence="3" key="2">
    <citation type="journal article" date="2017" name="Nat. Plants">
        <title>The Aegilops tauschii genome reveals multiple impacts of transposons.</title>
        <authorList>
            <person name="Zhao G."/>
            <person name="Zou C."/>
            <person name="Li K."/>
            <person name="Wang K."/>
            <person name="Li T."/>
            <person name="Gao L."/>
            <person name="Zhang X."/>
            <person name="Wang H."/>
            <person name="Yang Z."/>
            <person name="Liu X."/>
            <person name="Jiang W."/>
            <person name="Mao L."/>
            <person name="Kong X."/>
            <person name="Jiao Y."/>
            <person name="Jia J."/>
        </authorList>
    </citation>
    <scope>NUCLEOTIDE SEQUENCE [LARGE SCALE GENOMIC DNA]</scope>
    <source>
        <strain evidence="3">cv. AL8/78</strain>
    </source>
</reference>
<keyword evidence="3" id="KW-1185">Reference proteome</keyword>
<evidence type="ECO:0000313" key="3">
    <source>
        <dbReference type="Proteomes" id="UP000015105"/>
    </source>
</evidence>
<feature type="compositionally biased region" description="Pro residues" evidence="1">
    <location>
        <begin position="67"/>
        <end position="121"/>
    </location>
</feature>
<name>A0A453BPL2_AEGTS</name>
<evidence type="ECO:0000313" key="2">
    <source>
        <dbReference type="EnsemblPlants" id="AET2Gv20588100.18"/>
    </source>
</evidence>
<reference evidence="2" key="5">
    <citation type="journal article" date="2021" name="G3 (Bethesda)">
        <title>Aegilops tauschii genome assembly Aet v5.0 features greater sequence contiguity and improved annotation.</title>
        <authorList>
            <person name="Wang L."/>
            <person name="Zhu T."/>
            <person name="Rodriguez J.C."/>
            <person name="Deal K.R."/>
            <person name="Dubcovsky J."/>
            <person name="McGuire P.E."/>
            <person name="Lux T."/>
            <person name="Spannagl M."/>
            <person name="Mayer K.F.X."/>
            <person name="Baldrich P."/>
            <person name="Meyers B.C."/>
            <person name="Huo N."/>
            <person name="Gu Y.Q."/>
            <person name="Zhou H."/>
            <person name="Devos K.M."/>
            <person name="Bennetzen J.L."/>
            <person name="Unver T."/>
            <person name="Budak H."/>
            <person name="Gulick P.J."/>
            <person name="Galiba G."/>
            <person name="Kalapos B."/>
            <person name="Nelson D.R."/>
            <person name="Li P."/>
            <person name="You F.M."/>
            <person name="Luo M.C."/>
            <person name="Dvorak J."/>
        </authorList>
    </citation>
    <scope>NUCLEOTIDE SEQUENCE [LARGE SCALE GENOMIC DNA]</scope>
    <source>
        <strain evidence="2">cv. AL8/78</strain>
    </source>
</reference>
<organism evidence="2 3">
    <name type="scientific">Aegilops tauschii subsp. strangulata</name>
    <name type="common">Goatgrass</name>
    <dbReference type="NCBI Taxonomy" id="200361"/>
    <lineage>
        <taxon>Eukaryota</taxon>
        <taxon>Viridiplantae</taxon>
        <taxon>Streptophyta</taxon>
        <taxon>Embryophyta</taxon>
        <taxon>Tracheophyta</taxon>
        <taxon>Spermatophyta</taxon>
        <taxon>Magnoliopsida</taxon>
        <taxon>Liliopsida</taxon>
        <taxon>Poales</taxon>
        <taxon>Poaceae</taxon>
        <taxon>BOP clade</taxon>
        <taxon>Pooideae</taxon>
        <taxon>Triticodae</taxon>
        <taxon>Triticeae</taxon>
        <taxon>Triticinae</taxon>
        <taxon>Aegilops</taxon>
    </lineage>
</organism>
<reference evidence="2" key="4">
    <citation type="submission" date="2019-03" db="UniProtKB">
        <authorList>
            <consortium name="EnsemblPlants"/>
        </authorList>
    </citation>
    <scope>IDENTIFICATION</scope>
</reference>
<proteinExistence type="predicted"/>
<reference evidence="3" key="1">
    <citation type="journal article" date="2014" name="Science">
        <title>Ancient hybridizations among the ancestral genomes of bread wheat.</title>
        <authorList>
            <consortium name="International Wheat Genome Sequencing Consortium,"/>
            <person name="Marcussen T."/>
            <person name="Sandve S.R."/>
            <person name="Heier L."/>
            <person name="Spannagl M."/>
            <person name="Pfeifer M."/>
            <person name="Jakobsen K.S."/>
            <person name="Wulff B.B."/>
            <person name="Steuernagel B."/>
            <person name="Mayer K.F."/>
            <person name="Olsen O.A."/>
        </authorList>
    </citation>
    <scope>NUCLEOTIDE SEQUENCE [LARGE SCALE GENOMIC DNA]</scope>
    <source>
        <strain evidence="3">cv. AL8/78</strain>
    </source>
</reference>
<dbReference type="EnsemblPlants" id="AET2Gv20588100.18">
    <property type="protein sequence ID" value="AET2Gv20588100.18"/>
    <property type="gene ID" value="AET2Gv20588100"/>
</dbReference>
<protein>
    <submittedName>
        <fullName evidence="2">Glutamyl-tRNA amidotransferase subunit B</fullName>
    </submittedName>
</protein>
<feature type="region of interest" description="Disordered" evidence="1">
    <location>
        <begin position="54"/>
        <end position="149"/>
    </location>
</feature>
<accession>A0A453BPL2</accession>
<feature type="compositionally biased region" description="Pro residues" evidence="1">
    <location>
        <begin position="1"/>
        <end position="26"/>
    </location>
</feature>